<dbReference type="GO" id="GO:0008168">
    <property type="term" value="F:methyltransferase activity"/>
    <property type="evidence" value="ECO:0007669"/>
    <property type="project" value="UniProtKB-KW"/>
</dbReference>
<dbReference type="InterPro" id="IPR056684">
    <property type="entry name" value="DUF7782"/>
</dbReference>
<dbReference type="InterPro" id="IPR029063">
    <property type="entry name" value="SAM-dependent_MTases_sf"/>
</dbReference>
<dbReference type="CDD" id="cd02440">
    <property type="entry name" value="AdoMet_MTases"/>
    <property type="match status" value="1"/>
</dbReference>
<dbReference type="InterPro" id="IPR050320">
    <property type="entry name" value="N5-glutamine_MTase"/>
</dbReference>
<evidence type="ECO:0000259" key="2">
    <source>
        <dbReference type="Pfam" id="PF25004"/>
    </source>
</evidence>
<dbReference type="PROSITE" id="PS00092">
    <property type="entry name" value="N6_MTASE"/>
    <property type="match status" value="1"/>
</dbReference>
<dbReference type="PANTHER" id="PTHR18895">
    <property type="entry name" value="HEMK METHYLTRANSFERASE"/>
    <property type="match status" value="1"/>
</dbReference>
<gene>
    <name evidence="3" type="ORF">F8377_04520</name>
</gene>
<sequence>MTLCDPTSPATQDILRAFVSALAQRGFGSDILTTVLGPEGYAAMLAGNPAGAVWAVDHGDYAPDSVEYTCVAGVVLRRDLPQDQWRGIYGDVDGLLAAGVLEASPTDATRAHITVDIRPVAARGTESAEVLIVSDQDSSMTARTPAPNHVPGVGNAPLSLLSVLPPVSDAQRAGSPPLRVLDLGTGSGVLATVLATSHSAVEVTATDISSRALGFARCAFPQHASIDWVEGSWFEPVEGQLFDLIVSNPPFVIGPDCGLSYRETPLDFDGASRLVVEQAAQHLANHGTAHLLAAWALTEADSAASKVTGWIPGEDIRAWVVQRDLVDITTYVHTWLTDEGIDTRSSEGIKRTADWLDYFMGAGITHIGMGYVHMKRTTGTSSEVTFEVMDQALQPGTFLGHETREWFARAEWLDRQDAHSVLDTQYAARPTLALEHVSVSDGDLGVGFKDYALRLSRTDGPAWSHEVDQHVAAIVKGINPDGLTLRDIAELYAAVNGLDGDAFTEALAPIVVDLVRHGLILPADIVEEL</sequence>
<feature type="domain" description="Methyltransferase small" evidence="1">
    <location>
        <begin position="179"/>
        <end position="288"/>
    </location>
</feature>
<dbReference type="PANTHER" id="PTHR18895:SF74">
    <property type="entry name" value="MTRF1L RELEASE FACTOR GLUTAMINE METHYLTRANSFERASE"/>
    <property type="match status" value="1"/>
</dbReference>
<dbReference type="Proteomes" id="UP000436181">
    <property type="component" value="Unassembled WGS sequence"/>
</dbReference>
<evidence type="ECO:0000313" key="3">
    <source>
        <dbReference type="EMBL" id="KAB3523401.1"/>
    </source>
</evidence>
<dbReference type="InterPro" id="IPR007848">
    <property type="entry name" value="Small_mtfrase_dom"/>
</dbReference>
<feature type="domain" description="DUF7782" evidence="2">
    <location>
        <begin position="405"/>
        <end position="522"/>
    </location>
</feature>
<evidence type="ECO:0000313" key="4">
    <source>
        <dbReference type="Proteomes" id="UP000436181"/>
    </source>
</evidence>
<comment type="caution">
    <text evidence="3">The sequence shown here is derived from an EMBL/GenBank/DDBJ whole genome shotgun (WGS) entry which is preliminary data.</text>
</comment>
<keyword evidence="3" id="KW-0808">Transferase</keyword>
<protein>
    <submittedName>
        <fullName evidence="3">Methyltransferase</fullName>
    </submittedName>
</protein>
<dbReference type="InterPro" id="IPR002052">
    <property type="entry name" value="DNA_methylase_N6_adenine_CS"/>
</dbReference>
<keyword evidence="3" id="KW-0489">Methyltransferase</keyword>
<dbReference type="GO" id="GO:0032259">
    <property type="term" value="P:methylation"/>
    <property type="evidence" value="ECO:0007669"/>
    <property type="project" value="UniProtKB-KW"/>
</dbReference>
<keyword evidence="4" id="KW-1185">Reference proteome</keyword>
<dbReference type="Gene3D" id="3.40.50.150">
    <property type="entry name" value="Vaccinia Virus protein VP39"/>
    <property type="match status" value="1"/>
</dbReference>
<dbReference type="EMBL" id="WBZJ01000001">
    <property type="protein sequence ID" value="KAB3523401.1"/>
    <property type="molecule type" value="Genomic_DNA"/>
</dbReference>
<organism evidence="3 4">
    <name type="scientific">Corynebacterium zhongnanshanii</name>
    <dbReference type="NCBI Taxonomy" id="2768834"/>
    <lineage>
        <taxon>Bacteria</taxon>
        <taxon>Bacillati</taxon>
        <taxon>Actinomycetota</taxon>
        <taxon>Actinomycetes</taxon>
        <taxon>Mycobacteriales</taxon>
        <taxon>Corynebacteriaceae</taxon>
        <taxon>Corynebacterium</taxon>
    </lineage>
</organism>
<name>A0ABQ6VJT4_9CORY</name>
<accession>A0ABQ6VJT4</accession>
<dbReference type="RefSeq" id="WP_151844108.1">
    <property type="nucleotide sequence ID" value="NZ_WBZJ01000001.1"/>
</dbReference>
<dbReference type="SUPFAM" id="SSF53335">
    <property type="entry name" value="S-adenosyl-L-methionine-dependent methyltransferases"/>
    <property type="match status" value="1"/>
</dbReference>
<dbReference type="Pfam" id="PF05175">
    <property type="entry name" value="MTS"/>
    <property type="match status" value="1"/>
</dbReference>
<proteinExistence type="predicted"/>
<dbReference type="Pfam" id="PF25004">
    <property type="entry name" value="DUF7782"/>
    <property type="match status" value="1"/>
</dbReference>
<reference evidence="3 4" key="1">
    <citation type="submission" date="2019-10" db="EMBL/GenBank/DDBJ databases">
        <title>Corynebacterium sp novel species isolated from the respiratory tract of Marmot.</title>
        <authorList>
            <person name="Zhang G."/>
        </authorList>
    </citation>
    <scope>NUCLEOTIDE SEQUENCE [LARGE SCALE GENOMIC DNA]</scope>
    <source>
        <strain evidence="3 4">336</strain>
    </source>
</reference>
<evidence type="ECO:0000259" key="1">
    <source>
        <dbReference type="Pfam" id="PF05175"/>
    </source>
</evidence>